<feature type="transmembrane region" description="Helical" evidence="1">
    <location>
        <begin position="104"/>
        <end position="122"/>
    </location>
</feature>
<evidence type="ECO:0000256" key="1">
    <source>
        <dbReference type="SAM" id="Phobius"/>
    </source>
</evidence>
<protein>
    <submittedName>
        <fullName evidence="3">Uncharacterized protein LOC115735832</fullName>
    </submittedName>
</protein>
<dbReference type="PANTHER" id="PTHR33306:SF7">
    <property type="entry name" value="EXPRESSED PROTEIN"/>
    <property type="match status" value="1"/>
</dbReference>
<feature type="transmembrane region" description="Helical" evidence="1">
    <location>
        <begin position="57"/>
        <end position="75"/>
    </location>
</feature>
<keyword evidence="1" id="KW-1133">Transmembrane helix</keyword>
<gene>
    <name evidence="3" type="primary">LOC115735832</name>
</gene>
<accession>A0A8B8NKV4</accession>
<keyword evidence="1" id="KW-0472">Membrane</keyword>
<feature type="transmembrane region" description="Helical" evidence="1">
    <location>
        <begin position="24"/>
        <end position="45"/>
    </location>
</feature>
<dbReference type="RefSeq" id="XP_030523117.1">
    <property type="nucleotide sequence ID" value="XM_030667257.2"/>
</dbReference>
<organism evidence="2 3">
    <name type="scientific">Rhodamnia argentea</name>
    <dbReference type="NCBI Taxonomy" id="178133"/>
    <lineage>
        <taxon>Eukaryota</taxon>
        <taxon>Viridiplantae</taxon>
        <taxon>Streptophyta</taxon>
        <taxon>Embryophyta</taxon>
        <taxon>Tracheophyta</taxon>
        <taxon>Spermatophyta</taxon>
        <taxon>Magnoliopsida</taxon>
        <taxon>eudicotyledons</taxon>
        <taxon>Gunneridae</taxon>
        <taxon>Pentapetalae</taxon>
        <taxon>rosids</taxon>
        <taxon>malvids</taxon>
        <taxon>Myrtales</taxon>
        <taxon>Myrtaceae</taxon>
        <taxon>Myrtoideae</taxon>
        <taxon>Myrteae</taxon>
        <taxon>Australasian group</taxon>
        <taxon>Rhodamnia</taxon>
    </lineage>
</organism>
<dbReference type="Proteomes" id="UP000827889">
    <property type="component" value="Chromosome 11"/>
</dbReference>
<proteinExistence type="predicted"/>
<reference evidence="3" key="1">
    <citation type="submission" date="2025-08" db="UniProtKB">
        <authorList>
            <consortium name="RefSeq"/>
        </authorList>
    </citation>
    <scope>IDENTIFICATION</scope>
    <source>
        <tissue evidence="3">Leaf</tissue>
    </source>
</reference>
<dbReference type="OrthoDB" id="1921056at2759"/>
<evidence type="ECO:0000313" key="3">
    <source>
        <dbReference type="RefSeq" id="XP_030523117.1"/>
    </source>
</evidence>
<sequence>MAYGRRSTTSSISEALTDLHPLPYPVLVILGVIFIFLFTSWYFSFEDFMESVQEQTGWILLAAPLVLLVLVRWLSTSTEDPTTFFTASPWDQRRRMYRPPAEGSSPWGVAALIVLLLVLMQYQSAFQESWFNPF</sequence>
<keyword evidence="1" id="KW-0812">Transmembrane</keyword>
<evidence type="ECO:0000313" key="2">
    <source>
        <dbReference type="Proteomes" id="UP000827889"/>
    </source>
</evidence>
<name>A0A8B8NKV4_9MYRT</name>
<dbReference type="GeneID" id="115735832"/>
<keyword evidence="2" id="KW-1185">Reference proteome</keyword>
<dbReference type="PANTHER" id="PTHR33306">
    <property type="entry name" value="EXPRESSED PROTEIN-RELATED-RELATED"/>
    <property type="match status" value="1"/>
</dbReference>
<dbReference type="KEGG" id="rarg:115735832"/>
<dbReference type="AlphaFoldDB" id="A0A8B8NKV4"/>